<feature type="transmembrane region" description="Helical" evidence="1">
    <location>
        <begin position="16"/>
        <end position="38"/>
    </location>
</feature>
<dbReference type="EMBL" id="DXBY01000165">
    <property type="protein sequence ID" value="HIZ36073.1"/>
    <property type="molecule type" value="Genomic_DNA"/>
</dbReference>
<dbReference type="PIRSF" id="PIRSF037394">
    <property type="entry name" value="ABC_thiamine-permease_YkoE_prd"/>
    <property type="match status" value="1"/>
</dbReference>
<keyword evidence="1" id="KW-0812">Transmembrane</keyword>
<keyword evidence="1" id="KW-1133">Transmembrane helix</keyword>
<feature type="transmembrane region" description="Helical" evidence="1">
    <location>
        <begin position="156"/>
        <end position="176"/>
    </location>
</feature>
<reference evidence="2" key="1">
    <citation type="journal article" date="2021" name="PeerJ">
        <title>Extensive microbial diversity within the chicken gut microbiome revealed by metagenomics and culture.</title>
        <authorList>
            <person name="Gilroy R."/>
            <person name="Ravi A."/>
            <person name="Getino M."/>
            <person name="Pursley I."/>
            <person name="Horton D.L."/>
            <person name="Alikhan N.F."/>
            <person name="Baker D."/>
            <person name="Gharbi K."/>
            <person name="Hall N."/>
            <person name="Watson M."/>
            <person name="Adriaenssens E.M."/>
            <person name="Foster-Nyarko E."/>
            <person name="Jarju S."/>
            <person name="Secka A."/>
            <person name="Antonio M."/>
            <person name="Oren A."/>
            <person name="Chaudhuri R.R."/>
            <person name="La Ragione R."/>
            <person name="Hildebrand F."/>
            <person name="Pallen M.J."/>
        </authorList>
    </citation>
    <scope>NUCLEOTIDE SEQUENCE</scope>
    <source>
        <strain evidence="2">ChiGjej4B4-7305</strain>
    </source>
</reference>
<proteinExistence type="predicted"/>
<dbReference type="Pfam" id="PF09819">
    <property type="entry name" value="ABC_cobalt"/>
    <property type="match status" value="1"/>
</dbReference>
<organism evidence="2 3">
    <name type="scientific">Candidatus Ruania gallistercoris</name>
    <dbReference type="NCBI Taxonomy" id="2838746"/>
    <lineage>
        <taxon>Bacteria</taxon>
        <taxon>Bacillati</taxon>
        <taxon>Actinomycetota</taxon>
        <taxon>Actinomycetes</taxon>
        <taxon>Micrococcales</taxon>
        <taxon>Ruaniaceae</taxon>
        <taxon>Ruania</taxon>
    </lineage>
</organism>
<gene>
    <name evidence="2" type="ORF">H9815_09870</name>
</gene>
<name>A0A9D2EE11_9MICO</name>
<feature type="transmembrane region" description="Helical" evidence="1">
    <location>
        <begin position="122"/>
        <end position="144"/>
    </location>
</feature>
<evidence type="ECO:0000256" key="1">
    <source>
        <dbReference type="SAM" id="Phobius"/>
    </source>
</evidence>
<evidence type="ECO:0000313" key="2">
    <source>
        <dbReference type="EMBL" id="HIZ36073.1"/>
    </source>
</evidence>
<comment type="caution">
    <text evidence="2">The sequence shown here is derived from an EMBL/GenBank/DDBJ whole genome shotgun (WGS) entry which is preliminary data.</text>
</comment>
<protein>
    <submittedName>
        <fullName evidence="2">ECF transporter S component</fullName>
    </submittedName>
</protein>
<reference evidence="2" key="2">
    <citation type="submission" date="2021-04" db="EMBL/GenBank/DDBJ databases">
        <authorList>
            <person name="Gilroy R."/>
        </authorList>
    </citation>
    <scope>NUCLEOTIDE SEQUENCE</scope>
    <source>
        <strain evidence="2">ChiGjej4B4-7305</strain>
    </source>
</reference>
<feature type="transmembrane region" description="Helical" evidence="1">
    <location>
        <begin position="77"/>
        <end position="102"/>
    </location>
</feature>
<sequence>MTAPATGRRPITLHDLVLLAVLAVVFGFLYWALVQVWGWLQVVMGPLGDLAQNVLVGGWMVVAPLAIYIVRKPGVGILVEIIASIVEVIFLASPVGPMLILVGFIQGAGAEVAFAATRYRRYGWAVFIASGVTAALANLVLGMVRMGWAGQELFELRVIFQLASGVLLCGVLAKLIGDALLRTGVLDNYAIGRAAQAQAPVESSSGQSSDG</sequence>
<keyword evidence="1" id="KW-0472">Membrane</keyword>
<dbReference type="Proteomes" id="UP000824037">
    <property type="component" value="Unassembled WGS sequence"/>
</dbReference>
<dbReference type="AlphaFoldDB" id="A0A9D2EE11"/>
<feature type="transmembrane region" description="Helical" evidence="1">
    <location>
        <begin position="50"/>
        <end position="70"/>
    </location>
</feature>
<dbReference type="InterPro" id="IPR017195">
    <property type="entry name" value="ABC_thiamin-permease_prd"/>
</dbReference>
<accession>A0A9D2EE11</accession>
<evidence type="ECO:0000313" key="3">
    <source>
        <dbReference type="Proteomes" id="UP000824037"/>
    </source>
</evidence>